<dbReference type="EMBL" id="RQVQ01000073">
    <property type="protein sequence ID" value="RRJ86689.1"/>
    <property type="molecule type" value="Genomic_DNA"/>
</dbReference>
<protein>
    <submittedName>
        <fullName evidence="1">Uncharacterized protein</fullName>
    </submittedName>
</protein>
<dbReference type="Proteomes" id="UP000275719">
    <property type="component" value="Unassembled WGS sequence"/>
</dbReference>
<dbReference type="AlphaFoldDB" id="A0A3P3VZ25"/>
<dbReference type="RefSeq" id="WP_125020319.1">
    <property type="nucleotide sequence ID" value="NZ_RQVQ01000073.1"/>
</dbReference>
<sequence>MPDNNYPSIKLKPLDPVAILSTENLDIVKIALDGINTNPTGMYIVPAIFLEYKTAKEFNDAVEKNIINTLDVVTIATSGGAALITKVGWVKRAWAITEVVGAVGSLVVTNTELKEKYPSIANTINGYNAVMGIIGLKNAALGLKNVAVSISNKVKNVILDGKKLNQAEDLVQAVADYKTEIATLKNSPEWNNLSSDVQQQLLKQEEFVDVLMEVKVVQRASKTLDDFVFWASNNGFSHLSRTELDDIFKFVDNNFDFAKRVANSTKEIQSASSLTELAGKLNLSTNPASKSLTPYETRVWYSWRKANIENMIDKTQTLESQAKQAVNMRNEIRSGARQAMKDSDIADYLDTKELNKTWEQLVQEKIDKGFIGNAIYEEIISSSMKGRPTVDNVFKIPLVK</sequence>
<name>A0A3P3VZ25_9FLAO</name>
<keyword evidence="2" id="KW-1185">Reference proteome</keyword>
<accession>A0A3P3VZ25</accession>
<evidence type="ECO:0000313" key="1">
    <source>
        <dbReference type="EMBL" id="RRJ86689.1"/>
    </source>
</evidence>
<comment type="caution">
    <text evidence="1">The sequence shown here is derived from an EMBL/GenBank/DDBJ whole genome shotgun (WGS) entry which is preliminary data.</text>
</comment>
<reference evidence="1 2" key="1">
    <citation type="submission" date="2018-11" db="EMBL/GenBank/DDBJ databases">
        <title>Flavobacterium sp. nov., YIM 102701-2 draft genome.</title>
        <authorList>
            <person name="Li G."/>
            <person name="Jiang Y."/>
        </authorList>
    </citation>
    <scope>NUCLEOTIDE SEQUENCE [LARGE SCALE GENOMIC DNA]</scope>
    <source>
        <strain evidence="1 2">YIM 102701-2</strain>
    </source>
</reference>
<dbReference type="OrthoDB" id="1521695at2"/>
<gene>
    <name evidence="1" type="ORF">EG240_15890</name>
</gene>
<proteinExistence type="predicted"/>
<organism evidence="1 2">
    <name type="scientific">Paenimyroides tangerinum</name>
    <dbReference type="NCBI Taxonomy" id="2488728"/>
    <lineage>
        <taxon>Bacteria</taxon>
        <taxon>Pseudomonadati</taxon>
        <taxon>Bacteroidota</taxon>
        <taxon>Flavobacteriia</taxon>
        <taxon>Flavobacteriales</taxon>
        <taxon>Flavobacteriaceae</taxon>
        <taxon>Paenimyroides</taxon>
    </lineage>
</organism>
<evidence type="ECO:0000313" key="2">
    <source>
        <dbReference type="Proteomes" id="UP000275719"/>
    </source>
</evidence>